<sequence length="424" mass="46109">MSDDQRRSARCASPNARYEAERNAARFVEQSCSNNDSALGQPQQPAHNVLSAEASASGEDALARMQLQLSTLTETLTTGLSRLTSVISVNTRRTPCEHNFCRECILGWLQHHSNCPACQEYLRASDLRVVWHQTGGNRSAAPSAPAEGGPPAHARSAAGSNPSSSGRSSTSSEHSMTPRAPPRSAPPPVFVSLDAPRSQLHDIPTPTQAQLDDERAERLEADRVRAQDRHSPSPQGVPASLASSPRPPGSRGMVFSRLSRSSGPAARRAYEERLARHLALESAHNTPGTSKHASVRGRQPSIPATDHTGPETAPQRVQTSHTSANTPSQQADVAFSALFPMAGLSVETKHAITEANRMTRQLQGYIRGNTQMAGQAYYYWSKILQSIVAIQGDHVEEREGKQWYIQNCARLIECLHMKYFGGDM</sequence>
<evidence type="ECO:0000313" key="2">
    <source>
        <dbReference type="Proteomes" id="UP001281147"/>
    </source>
</evidence>
<name>A0ACC3MC88_9PEZI</name>
<protein>
    <submittedName>
        <fullName evidence="1">Uncharacterized protein</fullName>
    </submittedName>
</protein>
<reference evidence="1" key="1">
    <citation type="submission" date="2023-07" db="EMBL/GenBank/DDBJ databases">
        <title>Black Yeasts Isolated from many extreme environments.</title>
        <authorList>
            <person name="Coleine C."/>
            <person name="Stajich J.E."/>
            <person name="Selbmann L."/>
        </authorList>
    </citation>
    <scope>NUCLEOTIDE SEQUENCE</scope>
    <source>
        <strain evidence="1">CCFEE 5714</strain>
    </source>
</reference>
<proteinExistence type="predicted"/>
<dbReference type="EMBL" id="JAUTXU010000334">
    <property type="protein sequence ID" value="KAK3684629.1"/>
    <property type="molecule type" value="Genomic_DNA"/>
</dbReference>
<accession>A0ACC3MC88</accession>
<evidence type="ECO:0000313" key="1">
    <source>
        <dbReference type="EMBL" id="KAK3684629.1"/>
    </source>
</evidence>
<keyword evidence="2" id="KW-1185">Reference proteome</keyword>
<organism evidence="1 2">
    <name type="scientific">Vermiconidia calcicola</name>
    <dbReference type="NCBI Taxonomy" id="1690605"/>
    <lineage>
        <taxon>Eukaryota</taxon>
        <taxon>Fungi</taxon>
        <taxon>Dikarya</taxon>
        <taxon>Ascomycota</taxon>
        <taxon>Pezizomycotina</taxon>
        <taxon>Dothideomycetes</taxon>
        <taxon>Dothideomycetidae</taxon>
        <taxon>Mycosphaerellales</taxon>
        <taxon>Extremaceae</taxon>
        <taxon>Vermiconidia</taxon>
    </lineage>
</organism>
<comment type="caution">
    <text evidence="1">The sequence shown here is derived from an EMBL/GenBank/DDBJ whole genome shotgun (WGS) entry which is preliminary data.</text>
</comment>
<dbReference type="Proteomes" id="UP001281147">
    <property type="component" value="Unassembled WGS sequence"/>
</dbReference>
<gene>
    <name evidence="1" type="ORF">LTR37_020093</name>
</gene>